<evidence type="ECO:0000256" key="9">
    <source>
        <dbReference type="NCBIfam" id="TIGR00456"/>
    </source>
</evidence>
<evidence type="ECO:0000256" key="6">
    <source>
        <dbReference type="ARBA" id="ARBA00022917"/>
    </source>
</evidence>
<dbReference type="PRINTS" id="PR01038">
    <property type="entry name" value="TRNASYNTHARG"/>
</dbReference>
<dbReference type="Pfam" id="PF00750">
    <property type="entry name" value="tRNA-synt_1d"/>
    <property type="match status" value="1"/>
</dbReference>
<evidence type="ECO:0000256" key="2">
    <source>
        <dbReference type="ARBA" id="ARBA00012837"/>
    </source>
</evidence>
<gene>
    <name evidence="13" type="primary">argS</name>
    <name evidence="13" type="ORF">SNE25_15710</name>
</gene>
<dbReference type="SMART" id="SM00836">
    <property type="entry name" value="DALR_1"/>
    <property type="match status" value="1"/>
</dbReference>
<dbReference type="PANTHER" id="PTHR11956:SF5">
    <property type="entry name" value="ARGININE--TRNA LIGASE, CYTOPLASMIC"/>
    <property type="match status" value="1"/>
</dbReference>
<evidence type="ECO:0000256" key="5">
    <source>
        <dbReference type="ARBA" id="ARBA00022840"/>
    </source>
</evidence>
<dbReference type="InterPro" id="IPR008909">
    <property type="entry name" value="DALR_anticod-bd"/>
</dbReference>
<dbReference type="RefSeq" id="WP_321566053.1">
    <property type="nucleotide sequence ID" value="NZ_CP139558.1"/>
</dbReference>
<dbReference type="InterPro" id="IPR036695">
    <property type="entry name" value="Arg-tRNA-synth_N_sf"/>
</dbReference>
<evidence type="ECO:0000313" key="13">
    <source>
        <dbReference type="EMBL" id="WPU96967.1"/>
    </source>
</evidence>
<protein>
    <recommendedName>
        <fullName evidence="2 9">Arginine--tRNA ligase</fullName>
        <ecNumber evidence="2 9">6.1.1.19</ecNumber>
    </recommendedName>
</protein>
<evidence type="ECO:0000259" key="11">
    <source>
        <dbReference type="SMART" id="SM00836"/>
    </source>
</evidence>
<evidence type="ECO:0000256" key="1">
    <source>
        <dbReference type="ARBA" id="ARBA00005594"/>
    </source>
</evidence>
<evidence type="ECO:0000256" key="4">
    <source>
        <dbReference type="ARBA" id="ARBA00022741"/>
    </source>
</evidence>
<dbReference type="InterPro" id="IPR009080">
    <property type="entry name" value="tRNAsynth_Ia_anticodon-bd"/>
</dbReference>
<comment type="similarity">
    <text evidence="1 10">Belongs to the class-I aminoacyl-tRNA synthetase family.</text>
</comment>
<dbReference type="Gene3D" id="1.10.730.10">
    <property type="entry name" value="Isoleucyl-tRNA Synthetase, Domain 1"/>
    <property type="match status" value="1"/>
</dbReference>
<dbReference type="InterPro" id="IPR001278">
    <property type="entry name" value="Arg-tRNA-ligase"/>
</dbReference>
<keyword evidence="3 10" id="KW-0436">Ligase</keyword>
<reference evidence="13 14" key="1">
    <citation type="submission" date="2023-11" db="EMBL/GenBank/DDBJ databases">
        <title>Analysis of the Genomes of Mucilaginibacter gossypii cycad 4 and M. sabulilitoris SNA2: microbes with the potential for plant growth promotion.</title>
        <authorList>
            <person name="Hirsch A.M."/>
            <person name="Humm E."/>
            <person name="Rubbi M."/>
            <person name="Del Vecchio G."/>
            <person name="Ha S.M."/>
            <person name="Pellegrini M."/>
            <person name="Gunsalus R.P."/>
        </authorList>
    </citation>
    <scope>NUCLEOTIDE SEQUENCE [LARGE SCALE GENOMIC DNA]</scope>
    <source>
        <strain evidence="13 14">SNA2</strain>
    </source>
</reference>
<organism evidence="13 14">
    <name type="scientific">Mucilaginibacter sabulilitoris</name>
    <dbReference type="NCBI Taxonomy" id="1173583"/>
    <lineage>
        <taxon>Bacteria</taxon>
        <taxon>Pseudomonadati</taxon>
        <taxon>Bacteroidota</taxon>
        <taxon>Sphingobacteriia</taxon>
        <taxon>Sphingobacteriales</taxon>
        <taxon>Sphingobacteriaceae</taxon>
        <taxon>Mucilaginibacter</taxon>
    </lineage>
</organism>
<dbReference type="SUPFAM" id="SSF52374">
    <property type="entry name" value="Nucleotidylyl transferase"/>
    <property type="match status" value="1"/>
</dbReference>
<keyword evidence="4 10" id="KW-0547">Nucleotide-binding</keyword>
<name>A0ABZ0TWS9_9SPHI</name>
<dbReference type="SUPFAM" id="SSF47323">
    <property type="entry name" value="Anticodon-binding domain of a subclass of class I aminoacyl-tRNA synthetases"/>
    <property type="match status" value="1"/>
</dbReference>
<dbReference type="EMBL" id="CP139558">
    <property type="protein sequence ID" value="WPU96967.1"/>
    <property type="molecule type" value="Genomic_DNA"/>
</dbReference>
<dbReference type="PANTHER" id="PTHR11956">
    <property type="entry name" value="ARGINYL-TRNA SYNTHETASE"/>
    <property type="match status" value="1"/>
</dbReference>
<keyword evidence="7 10" id="KW-0030">Aminoacyl-tRNA synthetase</keyword>
<sequence>MYSYKSDVLKDYLSEILFDAVYIIIKNISIDEIYNQLIPPPDTAFGHFTFPCFFLARAAGRSPLELATQIADHIATDTEKVERFAAVGPYINFTLTSLFTGEAVGSKVLSGIFFDQINLDDRPLIMIEYSQPNTHKELHVGHMRNMCLGDALVRIHKYCGFKVISATFPGDVGTHVAKCLWYMEYYNSESIPSHDQGTWLGSLYTKAHLKLASEEGTPHERVNKEQLTEILYQIENKTGHFYLLWKETRQWSIALMNEVYRWANIHFDQWYWESDVTLSSVHYVKGNLHNGVFVQSEGAVGVDLSEFNLGFCLLIKSDGNGLYATKDLELAKLKFSDYNIEKSIIVVDQRQGHHFAQVFKVLEVLGDRNAKNNLHLSYNFVELPGGAMSSRAGNIIPILDLIKQMTEKVKIDHLNRNNNNLTSSEIEDNAKIIAEGAIKYGMNKIDPDHKIIFDMDEWLKIDGDAGPYLQYTTTRINSLINKLGMPHAEHTNWSVLTSEVEKNILIKISRFNEQVVQACTKYKPNLLANYLYELSRLYNSFYNSTQIKDSNNQQLKAARISLSACVLSILKSGLSLLGISIPTRM</sequence>
<evidence type="ECO:0000256" key="7">
    <source>
        <dbReference type="ARBA" id="ARBA00023146"/>
    </source>
</evidence>
<dbReference type="InterPro" id="IPR014729">
    <property type="entry name" value="Rossmann-like_a/b/a_fold"/>
</dbReference>
<evidence type="ECO:0000259" key="12">
    <source>
        <dbReference type="SMART" id="SM01016"/>
    </source>
</evidence>
<dbReference type="Gene3D" id="3.30.1360.70">
    <property type="entry name" value="Arginyl tRNA synthetase N-terminal domain"/>
    <property type="match status" value="1"/>
</dbReference>
<dbReference type="GO" id="GO:0004814">
    <property type="term" value="F:arginine-tRNA ligase activity"/>
    <property type="evidence" value="ECO:0007669"/>
    <property type="project" value="UniProtKB-EC"/>
</dbReference>
<keyword evidence="14" id="KW-1185">Reference proteome</keyword>
<dbReference type="Gene3D" id="3.40.50.620">
    <property type="entry name" value="HUPs"/>
    <property type="match status" value="1"/>
</dbReference>
<dbReference type="EC" id="6.1.1.19" evidence="2 9"/>
<dbReference type="Pfam" id="PF03485">
    <property type="entry name" value="Arg_tRNA_synt_N"/>
    <property type="match status" value="1"/>
</dbReference>
<feature type="domain" description="Arginyl tRNA synthetase N-terminal" evidence="12">
    <location>
        <begin position="7"/>
        <end position="95"/>
    </location>
</feature>
<comment type="catalytic activity">
    <reaction evidence="8">
        <text>tRNA(Arg) + L-arginine + ATP = L-arginyl-tRNA(Arg) + AMP + diphosphate</text>
        <dbReference type="Rhea" id="RHEA:20301"/>
        <dbReference type="Rhea" id="RHEA-COMP:9658"/>
        <dbReference type="Rhea" id="RHEA-COMP:9673"/>
        <dbReference type="ChEBI" id="CHEBI:30616"/>
        <dbReference type="ChEBI" id="CHEBI:32682"/>
        <dbReference type="ChEBI" id="CHEBI:33019"/>
        <dbReference type="ChEBI" id="CHEBI:78442"/>
        <dbReference type="ChEBI" id="CHEBI:78513"/>
        <dbReference type="ChEBI" id="CHEBI:456215"/>
        <dbReference type="EC" id="6.1.1.19"/>
    </reaction>
</comment>
<dbReference type="Proteomes" id="UP001324380">
    <property type="component" value="Chromosome"/>
</dbReference>
<accession>A0ABZ0TWS9</accession>
<dbReference type="Pfam" id="PF05746">
    <property type="entry name" value="DALR_1"/>
    <property type="match status" value="1"/>
</dbReference>
<evidence type="ECO:0000313" key="14">
    <source>
        <dbReference type="Proteomes" id="UP001324380"/>
    </source>
</evidence>
<feature type="domain" description="DALR anticodon binding" evidence="11">
    <location>
        <begin position="469"/>
        <end position="585"/>
    </location>
</feature>
<evidence type="ECO:0000256" key="10">
    <source>
        <dbReference type="RuleBase" id="RU363038"/>
    </source>
</evidence>
<dbReference type="SMART" id="SM01016">
    <property type="entry name" value="Arg_tRNA_synt_N"/>
    <property type="match status" value="1"/>
</dbReference>
<dbReference type="InterPro" id="IPR005148">
    <property type="entry name" value="Arg-tRNA-synth_N"/>
</dbReference>
<keyword evidence="5 10" id="KW-0067">ATP-binding</keyword>
<proteinExistence type="inferred from homology"/>
<evidence type="ECO:0000256" key="3">
    <source>
        <dbReference type="ARBA" id="ARBA00022598"/>
    </source>
</evidence>
<dbReference type="SUPFAM" id="SSF55190">
    <property type="entry name" value="Arginyl-tRNA synthetase (ArgRS), N-terminal 'additional' domain"/>
    <property type="match status" value="1"/>
</dbReference>
<keyword evidence="6 10" id="KW-0648">Protein biosynthesis</keyword>
<dbReference type="NCBIfam" id="TIGR00456">
    <property type="entry name" value="argS"/>
    <property type="match status" value="1"/>
</dbReference>
<evidence type="ECO:0000256" key="8">
    <source>
        <dbReference type="ARBA" id="ARBA00049339"/>
    </source>
</evidence>
<dbReference type="InterPro" id="IPR035684">
    <property type="entry name" value="ArgRS_core"/>
</dbReference>